<name>A0ABY4NDT4_9MICO</name>
<keyword evidence="1" id="KW-0614">Plasmid</keyword>
<keyword evidence="2" id="KW-1185">Reference proteome</keyword>
<evidence type="ECO:0000313" key="1">
    <source>
        <dbReference type="EMBL" id="UQN31795.1"/>
    </source>
</evidence>
<accession>A0ABY4NDT4</accession>
<sequence length="128" mass="14197">MTHLYKITAGRTVETVAWDENADAFTQIYAALSTDTIKVSTIERVPSEREDNIEMWADEDAEYHGAPLNFYASSYAGTPLLGTVALVTHKPYTSVFSGLTETQIREEEDRLIRAVTFHVARLGAVASL</sequence>
<evidence type="ECO:0008006" key="3">
    <source>
        <dbReference type="Google" id="ProtNLM"/>
    </source>
</evidence>
<protein>
    <recommendedName>
        <fullName evidence="3">GAF domain-containing protein</fullName>
    </recommendedName>
</protein>
<organism evidence="1 2">
    <name type="scientific">Brachybacterium kimchii</name>
    <dbReference type="NCBI Taxonomy" id="2942909"/>
    <lineage>
        <taxon>Bacteria</taxon>
        <taxon>Bacillati</taxon>
        <taxon>Actinomycetota</taxon>
        <taxon>Actinomycetes</taxon>
        <taxon>Micrococcales</taxon>
        <taxon>Dermabacteraceae</taxon>
        <taxon>Brachybacterium</taxon>
    </lineage>
</organism>
<geneLocation type="plasmid" evidence="1 2">
    <name>pCBA3104-01</name>
</geneLocation>
<proteinExistence type="predicted"/>
<dbReference type="EMBL" id="CP097219">
    <property type="protein sequence ID" value="UQN31795.1"/>
    <property type="molecule type" value="Genomic_DNA"/>
</dbReference>
<dbReference type="RefSeq" id="WP_249481219.1">
    <property type="nucleotide sequence ID" value="NZ_CP097219.1"/>
</dbReference>
<dbReference type="Proteomes" id="UP001055868">
    <property type="component" value="Plasmid pCBA3104-01"/>
</dbReference>
<reference evidence="1" key="1">
    <citation type="submission" date="2022-05" db="EMBL/GenBank/DDBJ databases">
        <title>Genomic analysis of Brachybacterium sp. CBA3104.</title>
        <authorList>
            <person name="Roh S.W."/>
            <person name="Kim Y.B."/>
            <person name="Kim Y."/>
        </authorList>
    </citation>
    <scope>NUCLEOTIDE SEQUENCE</scope>
    <source>
        <strain evidence="1">CBA3104</strain>
        <plasmid evidence="1">pCBA3104-01</plasmid>
    </source>
</reference>
<gene>
    <name evidence="1" type="ORF">M4486_19590</name>
</gene>
<evidence type="ECO:0000313" key="2">
    <source>
        <dbReference type="Proteomes" id="UP001055868"/>
    </source>
</evidence>